<dbReference type="SUPFAM" id="SSF48371">
    <property type="entry name" value="ARM repeat"/>
    <property type="match status" value="1"/>
</dbReference>
<reference evidence="1 2" key="1">
    <citation type="submission" date="2024-11" db="EMBL/GenBank/DDBJ databases">
        <title>Chromosome-level genome assembly of the freshwater bivalve Anodonta woodiana.</title>
        <authorList>
            <person name="Chen X."/>
        </authorList>
    </citation>
    <scope>NUCLEOTIDE SEQUENCE [LARGE SCALE GENOMIC DNA]</scope>
    <source>
        <strain evidence="1">MN2024</strain>
        <tissue evidence="1">Gills</tissue>
    </source>
</reference>
<protein>
    <recommendedName>
        <fullName evidence="3">Condensin-2 complex subunit G2</fullName>
    </recommendedName>
</protein>
<evidence type="ECO:0008006" key="3">
    <source>
        <dbReference type="Google" id="ProtNLM"/>
    </source>
</evidence>
<name>A0ABD3TIY2_SINWO</name>
<dbReference type="InterPro" id="IPR011989">
    <property type="entry name" value="ARM-like"/>
</dbReference>
<dbReference type="Gene3D" id="1.25.10.10">
    <property type="entry name" value="Leucine-rich Repeat Variant"/>
    <property type="match status" value="1"/>
</dbReference>
<evidence type="ECO:0000313" key="1">
    <source>
        <dbReference type="EMBL" id="KAL3837006.1"/>
    </source>
</evidence>
<keyword evidence="2" id="KW-1185">Reference proteome</keyword>
<sequence>MHQIKPSDLSEALGAFSKVELETFWEGVQETFTVTLLTLEVDADENEEGLRKLVDSLNCMLSLATCSLQAIENKLVPHSLLACGVILNGLLPELPDSCDSLKNNTCKLFEIWWNKELEHRENIIMNSMVYLLERSLRNEAAKVEVKRVWVIHEALSLINFFNQSSDNIKELLFKCVGSPRYLQTDEKEESMFLKKKKKSNFLKTALHKLLCCVHRSWHSRYGEVYFLAWKQAEDKQKQKLESSCIQDLMHHCILGNHAIFPALRTLLFYLHKQKKQKGMNDMLYKLYEPILWRHLKVANSTVRLNAVTLLLDAFPIVMEDTSKQEAERQLQQQFDIFHTLLKDPSHHVRSKTVQGVFNIMSLYWEMIPSETLRGLILIMLDGLLHDTASPEVRESVLKGLCILLKNHLSHLFLKPILPQIKNAIHDTSERVRIAMMELLMVIKGLRAIKYWNVVPVNHLLARLACDSAPVVRRIMKLIFNSFMPMDQPGIFKMCIQHSAHMDPSHFYP</sequence>
<dbReference type="EMBL" id="JBJQND010000018">
    <property type="protein sequence ID" value="KAL3837006.1"/>
    <property type="molecule type" value="Genomic_DNA"/>
</dbReference>
<dbReference type="Proteomes" id="UP001634394">
    <property type="component" value="Unassembled WGS sequence"/>
</dbReference>
<accession>A0ABD3TIY2</accession>
<dbReference type="InterPro" id="IPR024741">
    <property type="entry name" value="Condensin2_G2"/>
</dbReference>
<organism evidence="1 2">
    <name type="scientific">Sinanodonta woodiana</name>
    <name type="common">Chinese pond mussel</name>
    <name type="synonym">Anodonta woodiana</name>
    <dbReference type="NCBI Taxonomy" id="1069815"/>
    <lineage>
        <taxon>Eukaryota</taxon>
        <taxon>Metazoa</taxon>
        <taxon>Spiralia</taxon>
        <taxon>Lophotrochozoa</taxon>
        <taxon>Mollusca</taxon>
        <taxon>Bivalvia</taxon>
        <taxon>Autobranchia</taxon>
        <taxon>Heteroconchia</taxon>
        <taxon>Palaeoheterodonta</taxon>
        <taxon>Unionida</taxon>
        <taxon>Unionoidea</taxon>
        <taxon>Unionidae</taxon>
        <taxon>Unioninae</taxon>
        <taxon>Sinanodonta</taxon>
    </lineage>
</organism>
<dbReference type="InterPro" id="IPR016024">
    <property type="entry name" value="ARM-type_fold"/>
</dbReference>
<comment type="caution">
    <text evidence="1">The sequence shown here is derived from an EMBL/GenBank/DDBJ whole genome shotgun (WGS) entry which is preliminary data.</text>
</comment>
<dbReference type="PANTHER" id="PTHR16199:SF4">
    <property type="entry name" value="CONDENSIN-2 COMPLEX SUBUNIT G2"/>
    <property type="match status" value="1"/>
</dbReference>
<dbReference type="AlphaFoldDB" id="A0ABD3TIY2"/>
<dbReference type="Pfam" id="PF12422">
    <property type="entry name" value="Condensin2nSMC"/>
    <property type="match status" value="1"/>
</dbReference>
<gene>
    <name evidence="1" type="ORF">ACJMK2_022399</name>
</gene>
<dbReference type="PANTHER" id="PTHR16199">
    <property type="entry name" value="CONDENSIN-2 COMPLEX SUBUNIT G2"/>
    <property type="match status" value="1"/>
</dbReference>
<proteinExistence type="predicted"/>
<evidence type="ECO:0000313" key="2">
    <source>
        <dbReference type="Proteomes" id="UP001634394"/>
    </source>
</evidence>